<evidence type="ECO:0000256" key="9">
    <source>
        <dbReference type="ARBA" id="ARBA00022679"/>
    </source>
</evidence>
<evidence type="ECO:0000256" key="8">
    <source>
        <dbReference type="ARBA" id="ARBA00022573"/>
    </source>
</evidence>
<dbReference type="RefSeq" id="WP_093280744.1">
    <property type="nucleotide sequence ID" value="NZ_FOFS01000001.1"/>
</dbReference>
<evidence type="ECO:0000256" key="6">
    <source>
        <dbReference type="ARBA" id="ARBA00015850"/>
    </source>
</evidence>
<comment type="function">
    <text evidence="14 19">Joins adenosylcobinamide-GDP and alpha-ribazole to generate adenosylcobalamin (Ado-cobalamin). Also synthesizes adenosylcobalamin 5'-phosphate from adenosylcobinamide-GDP and alpha-ribazole 5'-phosphate.</text>
</comment>
<dbReference type="NCBIfam" id="TIGR00317">
    <property type="entry name" value="cobS"/>
    <property type="match status" value="1"/>
</dbReference>
<gene>
    <name evidence="19" type="primary">cobS</name>
    <name evidence="20" type="ORF">SAMN04488038_101170</name>
</gene>
<evidence type="ECO:0000256" key="5">
    <source>
        <dbReference type="ARBA" id="ARBA00013200"/>
    </source>
</evidence>
<feature type="transmembrane region" description="Helical" evidence="19">
    <location>
        <begin position="108"/>
        <end position="125"/>
    </location>
</feature>
<dbReference type="GO" id="GO:0051073">
    <property type="term" value="F:adenosylcobinamide-GDP ribazoletransferase activity"/>
    <property type="evidence" value="ECO:0007669"/>
    <property type="project" value="UniProtKB-UniRule"/>
</dbReference>
<dbReference type="GO" id="GO:0008818">
    <property type="term" value="F:cobalamin 5'-phosphate synthase activity"/>
    <property type="evidence" value="ECO:0007669"/>
    <property type="project" value="UniProtKB-UniRule"/>
</dbReference>
<dbReference type="Pfam" id="PF02654">
    <property type="entry name" value="CobS"/>
    <property type="match status" value="1"/>
</dbReference>
<keyword evidence="12 19" id="KW-1133">Transmembrane helix</keyword>
<protein>
    <recommendedName>
        <fullName evidence="6 19">Adenosylcobinamide-GDP ribazoletransferase</fullName>
        <ecNumber evidence="5 19">2.7.8.26</ecNumber>
    </recommendedName>
    <alternativeName>
        <fullName evidence="16 19">Cobalamin synthase</fullName>
    </alternativeName>
    <alternativeName>
        <fullName evidence="15 19">Cobalamin-5'-phosphate synthase</fullName>
    </alternativeName>
</protein>
<evidence type="ECO:0000256" key="17">
    <source>
        <dbReference type="ARBA" id="ARBA00048623"/>
    </source>
</evidence>
<comment type="catalytic activity">
    <reaction evidence="17 19">
        <text>alpha-ribazole + adenosylcob(III)inamide-GDP = adenosylcob(III)alamin + GMP + H(+)</text>
        <dbReference type="Rhea" id="RHEA:16049"/>
        <dbReference type="ChEBI" id="CHEBI:10329"/>
        <dbReference type="ChEBI" id="CHEBI:15378"/>
        <dbReference type="ChEBI" id="CHEBI:18408"/>
        <dbReference type="ChEBI" id="CHEBI:58115"/>
        <dbReference type="ChEBI" id="CHEBI:60487"/>
        <dbReference type="EC" id="2.7.8.26"/>
    </reaction>
</comment>
<evidence type="ECO:0000256" key="10">
    <source>
        <dbReference type="ARBA" id="ARBA00022692"/>
    </source>
</evidence>
<evidence type="ECO:0000256" key="15">
    <source>
        <dbReference type="ARBA" id="ARBA00032605"/>
    </source>
</evidence>
<comment type="subcellular location">
    <subcellularLocation>
        <location evidence="2 19">Cell membrane</location>
        <topology evidence="2 19">Multi-pass membrane protein</topology>
    </subcellularLocation>
</comment>
<evidence type="ECO:0000256" key="4">
    <source>
        <dbReference type="ARBA" id="ARBA00010561"/>
    </source>
</evidence>
<keyword evidence="11 19" id="KW-0460">Magnesium</keyword>
<evidence type="ECO:0000256" key="3">
    <source>
        <dbReference type="ARBA" id="ARBA00004663"/>
    </source>
</evidence>
<comment type="catalytic activity">
    <reaction evidence="18 19">
        <text>alpha-ribazole 5'-phosphate + adenosylcob(III)inamide-GDP = adenosylcob(III)alamin 5'-phosphate + GMP + H(+)</text>
        <dbReference type="Rhea" id="RHEA:23560"/>
        <dbReference type="ChEBI" id="CHEBI:15378"/>
        <dbReference type="ChEBI" id="CHEBI:57918"/>
        <dbReference type="ChEBI" id="CHEBI:58115"/>
        <dbReference type="ChEBI" id="CHEBI:60487"/>
        <dbReference type="ChEBI" id="CHEBI:60493"/>
        <dbReference type="EC" id="2.7.8.26"/>
    </reaction>
</comment>
<dbReference type="EC" id="2.7.8.26" evidence="5 19"/>
<comment type="similarity">
    <text evidence="4 19">Belongs to the CobS family.</text>
</comment>
<keyword evidence="7 19" id="KW-1003">Cell membrane</keyword>
<dbReference type="InterPro" id="IPR003805">
    <property type="entry name" value="CobS"/>
</dbReference>
<dbReference type="GO" id="GO:0005886">
    <property type="term" value="C:plasma membrane"/>
    <property type="evidence" value="ECO:0007669"/>
    <property type="project" value="UniProtKB-SubCell"/>
</dbReference>
<keyword evidence="9 19" id="KW-0808">Transferase</keyword>
<dbReference type="Proteomes" id="UP000199233">
    <property type="component" value="Unassembled WGS sequence"/>
</dbReference>
<dbReference type="STRING" id="489703.SAMN04488038_101170"/>
<feature type="transmembrane region" description="Helical" evidence="19">
    <location>
        <begin position="61"/>
        <end position="79"/>
    </location>
</feature>
<comment type="pathway">
    <text evidence="3 19">Cofactor biosynthesis; adenosylcobalamin biosynthesis; adenosylcobalamin from cob(II)yrinate a,c-diamide: step 7/7.</text>
</comment>
<evidence type="ECO:0000256" key="1">
    <source>
        <dbReference type="ARBA" id="ARBA00001946"/>
    </source>
</evidence>
<reference evidence="20 21" key="1">
    <citation type="submission" date="2016-10" db="EMBL/GenBank/DDBJ databases">
        <authorList>
            <person name="de Groot N.N."/>
        </authorList>
    </citation>
    <scope>NUCLEOTIDE SEQUENCE [LARGE SCALE GENOMIC DNA]</scope>
    <source>
        <strain evidence="20 21">DSM 25927</strain>
    </source>
</reference>
<feature type="transmembrane region" description="Helical" evidence="19">
    <location>
        <begin position="176"/>
        <end position="209"/>
    </location>
</feature>
<keyword evidence="21" id="KW-1185">Reference proteome</keyword>
<dbReference type="PANTHER" id="PTHR34148">
    <property type="entry name" value="ADENOSYLCOBINAMIDE-GDP RIBAZOLETRANSFERASE"/>
    <property type="match status" value="1"/>
</dbReference>
<dbReference type="HAMAP" id="MF_00719">
    <property type="entry name" value="CobS"/>
    <property type="match status" value="1"/>
</dbReference>
<proteinExistence type="inferred from homology"/>
<dbReference type="EMBL" id="FOFS01000001">
    <property type="protein sequence ID" value="SEP68231.1"/>
    <property type="molecule type" value="Genomic_DNA"/>
</dbReference>
<feature type="transmembrane region" description="Helical" evidence="19">
    <location>
        <begin position="30"/>
        <end position="49"/>
    </location>
</feature>
<keyword evidence="8 19" id="KW-0169">Cobalamin biosynthesis</keyword>
<evidence type="ECO:0000256" key="7">
    <source>
        <dbReference type="ARBA" id="ARBA00022475"/>
    </source>
</evidence>
<accession>A0A1H8ZVD6</accession>
<dbReference type="AlphaFoldDB" id="A0A1H8ZVD6"/>
<sequence length="252" mass="26343">MSLPAHPFCIALQFLSRLPLSLREAPSPPALGASLLWYPLIGLLFGALLQTLSLLPLPANLLAALLLAVWVLASGGLHLDGLADSADAWVGGGQDRARTLAIMKDPRAGAMAVIAIVLVLLLKYAALQTLLRTHSTLLWLAPYLARGAMPALFLSTAYVREAGLGSTLAAQLPRRAARLVCLLVAASCALAGRRGLLVLLGVTALFLLLRMAMLRRLGGFTGDTAGALLELSETLALLILAGYEAAGRGLEG</sequence>
<feature type="transmembrane region" description="Helical" evidence="19">
    <location>
        <begin position="137"/>
        <end position="156"/>
    </location>
</feature>
<evidence type="ECO:0000313" key="21">
    <source>
        <dbReference type="Proteomes" id="UP000199233"/>
    </source>
</evidence>
<organism evidence="20 21">
    <name type="scientific">Solimonas aquatica</name>
    <dbReference type="NCBI Taxonomy" id="489703"/>
    <lineage>
        <taxon>Bacteria</taxon>
        <taxon>Pseudomonadati</taxon>
        <taxon>Pseudomonadota</taxon>
        <taxon>Gammaproteobacteria</taxon>
        <taxon>Nevskiales</taxon>
        <taxon>Nevskiaceae</taxon>
        <taxon>Solimonas</taxon>
    </lineage>
</organism>
<evidence type="ECO:0000256" key="12">
    <source>
        <dbReference type="ARBA" id="ARBA00022989"/>
    </source>
</evidence>
<keyword evidence="10 19" id="KW-0812">Transmembrane</keyword>
<keyword evidence="13 19" id="KW-0472">Membrane</keyword>
<comment type="cofactor">
    <cofactor evidence="1 19">
        <name>Mg(2+)</name>
        <dbReference type="ChEBI" id="CHEBI:18420"/>
    </cofactor>
</comment>
<dbReference type="OrthoDB" id="9794626at2"/>
<evidence type="ECO:0000313" key="20">
    <source>
        <dbReference type="EMBL" id="SEP68231.1"/>
    </source>
</evidence>
<evidence type="ECO:0000256" key="11">
    <source>
        <dbReference type="ARBA" id="ARBA00022842"/>
    </source>
</evidence>
<evidence type="ECO:0000256" key="16">
    <source>
        <dbReference type="ARBA" id="ARBA00032853"/>
    </source>
</evidence>
<dbReference type="PANTHER" id="PTHR34148:SF1">
    <property type="entry name" value="ADENOSYLCOBINAMIDE-GDP RIBAZOLETRANSFERASE"/>
    <property type="match status" value="1"/>
</dbReference>
<evidence type="ECO:0000256" key="13">
    <source>
        <dbReference type="ARBA" id="ARBA00023136"/>
    </source>
</evidence>
<name>A0A1H8ZVD6_9GAMM</name>
<evidence type="ECO:0000256" key="18">
    <source>
        <dbReference type="ARBA" id="ARBA00049504"/>
    </source>
</evidence>
<dbReference type="UniPathway" id="UPA00148">
    <property type="reaction ID" value="UER00238"/>
</dbReference>
<evidence type="ECO:0000256" key="19">
    <source>
        <dbReference type="HAMAP-Rule" id="MF_00719"/>
    </source>
</evidence>
<dbReference type="GO" id="GO:0009236">
    <property type="term" value="P:cobalamin biosynthetic process"/>
    <property type="evidence" value="ECO:0007669"/>
    <property type="project" value="UniProtKB-UniRule"/>
</dbReference>
<dbReference type="NCBIfam" id="NF001278">
    <property type="entry name" value="PRK00235.1-5"/>
    <property type="match status" value="1"/>
</dbReference>
<evidence type="ECO:0000256" key="2">
    <source>
        <dbReference type="ARBA" id="ARBA00004651"/>
    </source>
</evidence>
<evidence type="ECO:0000256" key="14">
    <source>
        <dbReference type="ARBA" id="ARBA00025228"/>
    </source>
</evidence>